<feature type="region of interest" description="Disordered" evidence="1">
    <location>
        <begin position="251"/>
        <end position="320"/>
    </location>
</feature>
<dbReference type="Gene3D" id="2.60.40.1190">
    <property type="match status" value="1"/>
</dbReference>
<evidence type="ECO:0000259" key="2">
    <source>
        <dbReference type="Pfam" id="PF09985"/>
    </source>
</evidence>
<dbReference type="Pfam" id="PF09985">
    <property type="entry name" value="Glucodextran_C"/>
    <property type="match status" value="1"/>
</dbReference>
<keyword evidence="4" id="KW-1185">Reference proteome</keyword>
<dbReference type="EMBL" id="JAKRVY010000001">
    <property type="protein sequence ID" value="MCL9812124.1"/>
    <property type="molecule type" value="Genomic_DNA"/>
</dbReference>
<feature type="compositionally biased region" description="Acidic residues" evidence="1">
    <location>
        <begin position="253"/>
        <end position="312"/>
    </location>
</feature>
<gene>
    <name evidence="3" type="ORF">AArcSt11_00465</name>
</gene>
<comment type="caution">
    <text evidence="3">The sequence shown here is derived from an EMBL/GenBank/DDBJ whole genome shotgun (WGS) entry which is preliminary data.</text>
</comment>
<sequence>MKRRQYLAGIGAISAATVVGVPSVAGEEDDAIAHWDVPEGTDVGPGNYTYPTTDEIPEGEFDLAGFTIRSEDGEYHFTQEYHHGITNEWGGDYGFSHQLIQIYFHNPDADGGTIEAREGINATFEAPHHHRVVVSPFEDDFEPVVEDAEGNVVDEDVEINTEDGDKITVSVDESTLDYLEDGAVAALSVGFDGYAEGMVRQVTADGGEWEFGGAENDYAPQVIDLVTPDDVSNEDALAYSDGEFAEIPLLQVGDEEVDDDHDEEVDDPNGDDDDANGDDDYDDDDANGDDDVNGDDDPNGDDDDDDEADDDGSPGFGIGAAIAGAAGGALAKKRLSDDEVEE</sequence>
<evidence type="ECO:0000313" key="3">
    <source>
        <dbReference type="EMBL" id="MCL9812124.1"/>
    </source>
</evidence>
<evidence type="ECO:0000256" key="1">
    <source>
        <dbReference type="SAM" id="MobiDB-lite"/>
    </source>
</evidence>
<dbReference type="SUPFAM" id="SSF49344">
    <property type="entry name" value="CBD9-like"/>
    <property type="match status" value="1"/>
</dbReference>
<dbReference type="InterPro" id="IPR019248">
    <property type="entry name" value="Glucodextran_C"/>
</dbReference>
<organism evidence="3 4">
    <name type="scientific">Natranaeroarchaeum aerophilus</name>
    <dbReference type="NCBI Taxonomy" id="2917711"/>
    <lineage>
        <taxon>Archaea</taxon>
        <taxon>Methanobacteriati</taxon>
        <taxon>Methanobacteriota</taxon>
        <taxon>Stenosarchaea group</taxon>
        <taxon>Halobacteria</taxon>
        <taxon>Halobacteriales</taxon>
        <taxon>Natronoarchaeaceae</taxon>
        <taxon>Natranaeroarchaeum</taxon>
    </lineage>
</organism>
<dbReference type="AlphaFoldDB" id="A0AAE3FMV4"/>
<feature type="domain" description="Glucodextranase-like C-terminal" evidence="2">
    <location>
        <begin position="35"/>
        <end position="242"/>
    </location>
</feature>
<dbReference type="RefSeq" id="WP_250593658.1">
    <property type="nucleotide sequence ID" value="NZ_JAKRVY010000001.1"/>
</dbReference>
<name>A0AAE3FMV4_9EURY</name>
<evidence type="ECO:0000313" key="4">
    <source>
        <dbReference type="Proteomes" id="UP001202674"/>
    </source>
</evidence>
<dbReference type="Proteomes" id="UP001202674">
    <property type="component" value="Unassembled WGS sequence"/>
</dbReference>
<proteinExistence type="predicted"/>
<protein>
    <recommendedName>
        <fullName evidence="2">Glucodextranase-like C-terminal domain-containing protein</fullName>
    </recommendedName>
</protein>
<reference evidence="3 4" key="1">
    <citation type="journal article" date="2022" name="Syst. Appl. Microbiol.">
        <title>Natronocalculus amylovorans gen. nov., sp. nov., and Natranaeroarchaeum aerophilus sp. nov., dominant culturable amylolytic natronoarchaea from hypersaline soda lakes in southwestern Siberia.</title>
        <authorList>
            <person name="Sorokin D.Y."/>
            <person name="Elcheninov A.G."/>
            <person name="Khizhniak T.V."/>
            <person name="Koenen M."/>
            <person name="Bale N.J."/>
            <person name="Damste J.S.S."/>
            <person name="Kublanov I.V."/>
        </authorList>
    </citation>
    <scope>NUCLEOTIDE SEQUENCE [LARGE SCALE GENOMIC DNA]</scope>
    <source>
        <strain evidence="3 4">AArc-St1-1</strain>
    </source>
</reference>
<accession>A0AAE3FMV4</accession>